<evidence type="ECO:0000256" key="5">
    <source>
        <dbReference type="ARBA" id="ARBA00022989"/>
    </source>
</evidence>
<dbReference type="GO" id="GO:0005886">
    <property type="term" value="C:plasma membrane"/>
    <property type="evidence" value="ECO:0007669"/>
    <property type="project" value="UniProtKB-SubCell"/>
</dbReference>
<evidence type="ECO:0000256" key="4">
    <source>
        <dbReference type="ARBA" id="ARBA00022692"/>
    </source>
</evidence>
<keyword evidence="5 7" id="KW-1133">Transmembrane helix</keyword>
<dbReference type="SUPFAM" id="SSF50969">
    <property type="entry name" value="YVTN repeat-like/Quinoprotein amine dehydrogenase"/>
    <property type="match status" value="1"/>
</dbReference>
<keyword evidence="3" id="KW-1003">Cell membrane</keyword>
<proteinExistence type="inferred from homology"/>
<evidence type="ECO:0000256" key="7">
    <source>
        <dbReference type="RuleBase" id="RU363032"/>
    </source>
</evidence>
<dbReference type="PROSITE" id="PS50928">
    <property type="entry name" value="ABC_TM1"/>
    <property type="match status" value="1"/>
</dbReference>
<evidence type="ECO:0000313" key="9">
    <source>
        <dbReference type="EMBL" id="PMR74377.1"/>
    </source>
</evidence>
<feature type="transmembrane region" description="Helical" evidence="7">
    <location>
        <begin position="377"/>
        <end position="403"/>
    </location>
</feature>
<dbReference type="AlphaFoldDB" id="A0A2N7U1R9"/>
<dbReference type="InterPro" id="IPR035906">
    <property type="entry name" value="MetI-like_sf"/>
</dbReference>
<dbReference type="OrthoDB" id="9805884at2"/>
<comment type="caution">
    <text evidence="9">The sequence shown here is derived from an EMBL/GenBank/DDBJ whole genome shotgun (WGS) entry which is preliminary data.</text>
</comment>
<keyword evidence="6 7" id="KW-0472">Membrane</keyword>
<dbReference type="Pfam" id="PF12911">
    <property type="entry name" value="OppC_N"/>
    <property type="match status" value="1"/>
</dbReference>
<comment type="subcellular location">
    <subcellularLocation>
        <location evidence="1 7">Cell membrane</location>
        <topology evidence="1 7">Multi-pass membrane protein</topology>
    </subcellularLocation>
</comment>
<evidence type="ECO:0000259" key="8">
    <source>
        <dbReference type="PROSITE" id="PS50928"/>
    </source>
</evidence>
<dbReference type="InterPro" id="IPR011044">
    <property type="entry name" value="Quino_amine_DH_bsu"/>
</dbReference>
<accession>A0A2N7U1R9</accession>
<dbReference type="EMBL" id="PNRF01000028">
    <property type="protein sequence ID" value="PMR74377.1"/>
    <property type="molecule type" value="Genomic_DNA"/>
</dbReference>
<evidence type="ECO:0000256" key="6">
    <source>
        <dbReference type="ARBA" id="ARBA00023136"/>
    </source>
</evidence>
<feature type="transmembrane region" description="Helical" evidence="7">
    <location>
        <begin position="552"/>
        <end position="572"/>
    </location>
</feature>
<dbReference type="PANTHER" id="PTHR43386">
    <property type="entry name" value="OLIGOPEPTIDE TRANSPORT SYSTEM PERMEASE PROTEIN APPC"/>
    <property type="match status" value="1"/>
</dbReference>
<dbReference type="Gene3D" id="1.10.3720.10">
    <property type="entry name" value="MetI-like"/>
    <property type="match status" value="1"/>
</dbReference>
<dbReference type="InterPro" id="IPR050366">
    <property type="entry name" value="BP-dependent_transpt_permease"/>
</dbReference>
<evidence type="ECO:0000313" key="10">
    <source>
        <dbReference type="Proteomes" id="UP000235803"/>
    </source>
</evidence>
<dbReference type="Pfam" id="PF00528">
    <property type="entry name" value="BPD_transp_1"/>
    <property type="match status" value="1"/>
</dbReference>
<comment type="similarity">
    <text evidence="7">Belongs to the binding-protein-dependent transport system permease family.</text>
</comment>
<keyword evidence="2 7" id="KW-0813">Transport</keyword>
<dbReference type="RefSeq" id="WP_102654014.1">
    <property type="nucleotide sequence ID" value="NZ_PNRF01000028.1"/>
</dbReference>
<evidence type="ECO:0000256" key="2">
    <source>
        <dbReference type="ARBA" id="ARBA00022448"/>
    </source>
</evidence>
<name>A0A2N7U1R9_9GAMM</name>
<dbReference type="CDD" id="cd06261">
    <property type="entry name" value="TM_PBP2"/>
    <property type="match status" value="1"/>
</dbReference>
<feature type="transmembrane region" description="Helical" evidence="7">
    <location>
        <begin position="21"/>
        <end position="43"/>
    </location>
</feature>
<dbReference type="InterPro" id="IPR000515">
    <property type="entry name" value="MetI-like"/>
</dbReference>
<dbReference type="SUPFAM" id="SSF161098">
    <property type="entry name" value="MetI-like"/>
    <property type="match status" value="1"/>
</dbReference>
<keyword evidence="10" id="KW-1185">Reference proteome</keyword>
<evidence type="ECO:0000256" key="1">
    <source>
        <dbReference type="ARBA" id="ARBA00004651"/>
    </source>
</evidence>
<keyword evidence="4 7" id="KW-0812">Transmembrane</keyword>
<dbReference type="Proteomes" id="UP000235803">
    <property type="component" value="Unassembled WGS sequence"/>
</dbReference>
<protein>
    <submittedName>
        <fullName evidence="9">ABC transporter permease</fullName>
    </submittedName>
</protein>
<reference evidence="9 10" key="1">
    <citation type="submission" date="2018-01" db="EMBL/GenBank/DDBJ databases">
        <title>Halomonas endophytica sp. nov., isolated from storage liquid in the stems of Populus euphratica.</title>
        <authorList>
            <person name="Chen C."/>
        </authorList>
    </citation>
    <scope>NUCLEOTIDE SEQUENCE [LARGE SCALE GENOMIC DNA]</scope>
    <source>
        <strain evidence="9 10">MC28</strain>
    </source>
</reference>
<dbReference type="InterPro" id="IPR025966">
    <property type="entry name" value="OppC_N"/>
</dbReference>
<feature type="domain" description="ABC transmembrane type-1" evidence="8">
    <location>
        <begin position="375"/>
        <end position="565"/>
    </location>
</feature>
<dbReference type="PANTHER" id="PTHR43386:SF1">
    <property type="entry name" value="D,D-DIPEPTIDE TRANSPORT SYSTEM PERMEASE PROTEIN DDPC-RELATED"/>
    <property type="match status" value="1"/>
</dbReference>
<sequence>MMRSGFLKSAQEPLRAIVGDRLAMVGLVVLLSIIAMALFAPFLSTHEPLSVNEREEGSLLARTVENGQVRWVQEPALGDRTLNAADYRDGIGMAVGRDGAVWRFADGEWQALETPLDATLHDVSISPAGSALAVGQGGAVALLADAGRGSDWQRFEAPETINLSGVAWRDETTALMVGASETIWRLDITSGTFEALESPLGRGMALSSVATDVDGSAWIVGERGLTLRLEPEDDSLTLERMPTNRNLNHIHLAENGEGLIVGERGTLLSRSSLGEQWQSQDAPDSRAMRAGWVTEEGHAFAVGRSSIIFERDGDTWRLMPSDEERHLRALMVTEDAFYALGSDRFVNRLAPPSGEHWFGTDHLGRDLYSQNVHGSRIALLVGFIGAALVVLIGANVGLVAGYFRGRTETVLMRTVDVMYGIPFEPFALILVLLFEPSLFIVILAVSLLTWRTVARLIRSQVLSLRERPFVKAARVAGASDLRIMYLHIFPNVMPLVFLELAIIVGVSIIAEATLSFLGLGPPQSISWGGILHNARLSGAWRDAWWWNLPPGLFIMITVLSVFFISRSLELVANPRLRARR</sequence>
<evidence type="ECO:0000256" key="3">
    <source>
        <dbReference type="ARBA" id="ARBA00022475"/>
    </source>
</evidence>
<feature type="transmembrane region" description="Helical" evidence="7">
    <location>
        <begin position="492"/>
        <end position="517"/>
    </location>
</feature>
<gene>
    <name evidence="9" type="ORF">C1H69_14090</name>
</gene>
<dbReference type="GO" id="GO:0055085">
    <property type="term" value="P:transmembrane transport"/>
    <property type="evidence" value="ECO:0007669"/>
    <property type="project" value="InterPro"/>
</dbReference>
<organism evidence="9 10">
    <name type="scientific">Billgrantia endophytica</name>
    <dbReference type="NCBI Taxonomy" id="2033802"/>
    <lineage>
        <taxon>Bacteria</taxon>
        <taxon>Pseudomonadati</taxon>
        <taxon>Pseudomonadota</taxon>
        <taxon>Gammaproteobacteria</taxon>
        <taxon>Oceanospirillales</taxon>
        <taxon>Halomonadaceae</taxon>
        <taxon>Billgrantia</taxon>
    </lineage>
</organism>